<dbReference type="Gene3D" id="3.40.50.1470">
    <property type="entry name" value="Peptidyl-tRNA hydrolase"/>
    <property type="match status" value="1"/>
</dbReference>
<dbReference type="InterPro" id="IPR036416">
    <property type="entry name" value="Pept_tRNA_hydro_sf"/>
</dbReference>
<dbReference type="InterPro" id="IPR001328">
    <property type="entry name" value="Pept_tRNA_hydro"/>
</dbReference>
<dbReference type="RefSeq" id="WP_160773609.1">
    <property type="nucleotide sequence ID" value="NZ_WUMV01000001.1"/>
</dbReference>
<dbReference type="HAMAP" id="MF_00083">
    <property type="entry name" value="Pept_tRNA_hydro_bact"/>
    <property type="match status" value="1"/>
</dbReference>
<evidence type="ECO:0000256" key="1">
    <source>
        <dbReference type="ARBA" id="ARBA00013260"/>
    </source>
</evidence>
<comment type="function">
    <text evidence="7">Catalyzes the release of premature peptidyl moieties from peptidyl-tRNA molecules trapped in stalled 50S ribosomal subunits, and thus maintains levels of free tRNAs and 50S ribosomes.</text>
</comment>
<evidence type="ECO:0000313" key="11">
    <source>
        <dbReference type="EMBL" id="MXN63347.1"/>
    </source>
</evidence>
<accession>A0A7X3S5N0</accession>
<sequence>MRLIVGLGNPGPKYERNRHNVGFMAADEIHRRHAVFGPWRARFQSEVSEGVLGGEKTLLMKPQTYMNESGRAVGEAVRFFKLSPEDVCVLYDELDLAPGKTRMKKGGGHGGHNGLRSISAHIGPEYRRLRIGIGHPGRKELVTHWVLGDFAKSDRDWLEPLLDAISAEAPLLVEGKDSQFANRIHLATAPEKPAKPKQDQKPKPAATARAESETPPAKTGKDSKKGPLAEGLKRLFGSKGSD</sequence>
<dbReference type="GO" id="GO:0004045">
    <property type="term" value="F:peptidyl-tRNA hydrolase activity"/>
    <property type="evidence" value="ECO:0007669"/>
    <property type="project" value="UniProtKB-UniRule"/>
</dbReference>
<keyword evidence="7" id="KW-0963">Cytoplasm</keyword>
<keyword evidence="2 7" id="KW-0820">tRNA-binding</keyword>
<organism evidence="11 12">
    <name type="scientific">Stappia sediminis</name>
    <dbReference type="NCBI Taxonomy" id="2692190"/>
    <lineage>
        <taxon>Bacteria</taxon>
        <taxon>Pseudomonadati</taxon>
        <taxon>Pseudomonadota</taxon>
        <taxon>Alphaproteobacteria</taxon>
        <taxon>Hyphomicrobiales</taxon>
        <taxon>Stappiaceae</taxon>
        <taxon>Stappia</taxon>
    </lineage>
</organism>
<comment type="catalytic activity">
    <reaction evidence="7 8">
        <text>an N-acyl-L-alpha-aminoacyl-tRNA + H2O = an N-acyl-L-amino acid + a tRNA + H(+)</text>
        <dbReference type="Rhea" id="RHEA:54448"/>
        <dbReference type="Rhea" id="RHEA-COMP:10123"/>
        <dbReference type="Rhea" id="RHEA-COMP:13883"/>
        <dbReference type="ChEBI" id="CHEBI:15377"/>
        <dbReference type="ChEBI" id="CHEBI:15378"/>
        <dbReference type="ChEBI" id="CHEBI:59874"/>
        <dbReference type="ChEBI" id="CHEBI:78442"/>
        <dbReference type="ChEBI" id="CHEBI:138191"/>
        <dbReference type="EC" id="3.1.1.29"/>
    </reaction>
</comment>
<feature type="site" description="Discriminates between blocked and unblocked aminoacyl-tRNA" evidence="7">
    <location>
        <position position="9"/>
    </location>
</feature>
<dbReference type="PROSITE" id="PS01196">
    <property type="entry name" value="PEPT_TRNA_HYDROL_2"/>
    <property type="match status" value="1"/>
</dbReference>
<dbReference type="PANTHER" id="PTHR17224">
    <property type="entry name" value="PEPTIDYL-TRNA HYDROLASE"/>
    <property type="match status" value="1"/>
</dbReference>
<feature type="site" description="Stabilizes the basic form of H active site to accept a proton" evidence="7">
    <location>
        <position position="92"/>
    </location>
</feature>
<name>A0A7X3S5N0_9HYPH</name>
<dbReference type="InterPro" id="IPR018171">
    <property type="entry name" value="Pept_tRNA_hydro_CS"/>
</dbReference>
<dbReference type="GO" id="GO:0072344">
    <property type="term" value="P:rescue of stalled ribosome"/>
    <property type="evidence" value="ECO:0007669"/>
    <property type="project" value="UniProtKB-UniRule"/>
</dbReference>
<proteinExistence type="inferred from homology"/>
<dbReference type="SUPFAM" id="SSF53178">
    <property type="entry name" value="Peptidyl-tRNA hydrolase-like"/>
    <property type="match status" value="1"/>
</dbReference>
<protein>
    <recommendedName>
        <fullName evidence="6 7">Peptidyl-tRNA hydrolase</fullName>
        <shortName evidence="7">Pth</shortName>
        <ecNumber evidence="1 7">3.1.1.29</ecNumber>
    </recommendedName>
</protein>
<feature type="active site" description="Proton acceptor" evidence="7">
    <location>
        <position position="19"/>
    </location>
</feature>
<dbReference type="Proteomes" id="UP000433101">
    <property type="component" value="Unassembled WGS sequence"/>
</dbReference>
<evidence type="ECO:0000256" key="10">
    <source>
        <dbReference type="SAM" id="MobiDB-lite"/>
    </source>
</evidence>
<comment type="function">
    <text evidence="7">Hydrolyzes ribosome-free peptidyl-tRNAs (with 1 or more amino acids incorporated), which drop off the ribosome during protein synthesis, or as a result of ribosome stalling.</text>
</comment>
<keyword evidence="4 7" id="KW-0694">RNA-binding</keyword>
<dbReference type="EMBL" id="WUMV01000001">
    <property type="protein sequence ID" value="MXN63347.1"/>
    <property type="molecule type" value="Genomic_DNA"/>
</dbReference>
<comment type="subcellular location">
    <subcellularLocation>
        <location evidence="7">Cytoplasm</location>
    </subcellularLocation>
</comment>
<comment type="subunit">
    <text evidence="7">Monomer.</text>
</comment>
<feature type="region of interest" description="Disordered" evidence="10">
    <location>
        <begin position="187"/>
        <end position="242"/>
    </location>
</feature>
<evidence type="ECO:0000256" key="4">
    <source>
        <dbReference type="ARBA" id="ARBA00022884"/>
    </source>
</evidence>
<evidence type="ECO:0000256" key="6">
    <source>
        <dbReference type="ARBA" id="ARBA00050038"/>
    </source>
</evidence>
<dbReference type="NCBIfam" id="TIGR00447">
    <property type="entry name" value="pth"/>
    <property type="match status" value="1"/>
</dbReference>
<feature type="compositionally biased region" description="Basic and acidic residues" evidence="10">
    <location>
        <begin position="219"/>
        <end position="233"/>
    </location>
</feature>
<dbReference type="PANTHER" id="PTHR17224:SF1">
    <property type="entry name" value="PEPTIDYL-TRNA HYDROLASE"/>
    <property type="match status" value="1"/>
</dbReference>
<feature type="binding site" evidence="7">
    <location>
        <position position="14"/>
    </location>
    <ligand>
        <name>tRNA</name>
        <dbReference type="ChEBI" id="CHEBI:17843"/>
    </ligand>
</feature>
<evidence type="ECO:0000256" key="5">
    <source>
        <dbReference type="ARBA" id="ARBA00038063"/>
    </source>
</evidence>
<keyword evidence="3 7" id="KW-0378">Hydrolase</keyword>
<dbReference type="GO" id="GO:0006515">
    <property type="term" value="P:protein quality control for misfolded or incompletely synthesized proteins"/>
    <property type="evidence" value="ECO:0007669"/>
    <property type="project" value="UniProtKB-UniRule"/>
</dbReference>
<dbReference type="FunFam" id="3.40.50.1470:FF:000001">
    <property type="entry name" value="Peptidyl-tRNA hydrolase"/>
    <property type="match status" value="1"/>
</dbReference>
<dbReference type="GO" id="GO:0000049">
    <property type="term" value="F:tRNA binding"/>
    <property type="evidence" value="ECO:0007669"/>
    <property type="project" value="UniProtKB-UniRule"/>
</dbReference>
<dbReference type="CDD" id="cd00462">
    <property type="entry name" value="PTH"/>
    <property type="match status" value="1"/>
</dbReference>
<reference evidence="11 12" key="1">
    <citation type="submission" date="2019-12" db="EMBL/GenBank/DDBJ databases">
        <authorList>
            <person name="Li M."/>
        </authorList>
    </citation>
    <scope>NUCLEOTIDE SEQUENCE [LARGE SCALE GENOMIC DNA]</scope>
    <source>
        <strain evidence="11 12">GBMRC 2046</strain>
    </source>
</reference>
<evidence type="ECO:0000313" key="12">
    <source>
        <dbReference type="Proteomes" id="UP000433101"/>
    </source>
</evidence>
<evidence type="ECO:0000256" key="9">
    <source>
        <dbReference type="RuleBase" id="RU004320"/>
    </source>
</evidence>
<keyword evidence="12" id="KW-1185">Reference proteome</keyword>
<evidence type="ECO:0000256" key="7">
    <source>
        <dbReference type="HAMAP-Rule" id="MF_00083"/>
    </source>
</evidence>
<dbReference type="AlphaFoldDB" id="A0A7X3S5N0"/>
<feature type="binding site" evidence="7">
    <location>
        <position position="113"/>
    </location>
    <ligand>
        <name>tRNA</name>
        <dbReference type="ChEBI" id="CHEBI:17843"/>
    </ligand>
</feature>
<evidence type="ECO:0000256" key="8">
    <source>
        <dbReference type="RuleBase" id="RU000673"/>
    </source>
</evidence>
<dbReference type="PROSITE" id="PS01195">
    <property type="entry name" value="PEPT_TRNA_HYDROL_1"/>
    <property type="match status" value="1"/>
</dbReference>
<dbReference type="GO" id="GO:0005737">
    <property type="term" value="C:cytoplasm"/>
    <property type="evidence" value="ECO:0007669"/>
    <property type="project" value="UniProtKB-SubCell"/>
</dbReference>
<evidence type="ECO:0000256" key="3">
    <source>
        <dbReference type="ARBA" id="ARBA00022801"/>
    </source>
</evidence>
<comment type="similarity">
    <text evidence="5 7 9">Belongs to the PTH family.</text>
</comment>
<feature type="binding site" evidence="7">
    <location>
        <position position="67"/>
    </location>
    <ligand>
        <name>tRNA</name>
        <dbReference type="ChEBI" id="CHEBI:17843"/>
    </ligand>
</feature>
<dbReference type="EC" id="3.1.1.29" evidence="1 7"/>
<gene>
    <name evidence="7" type="primary">pth</name>
    <name evidence="11" type="ORF">GR183_00390</name>
</gene>
<feature type="binding site" evidence="7">
    <location>
        <position position="65"/>
    </location>
    <ligand>
        <name>tRNA</name>
        <dbReference type="ChEBI" id="CHEBI:17843"/>
    </ligand>
</feature>
<feature type="compositionally biased region" description="Basic and acidic residues" evidence="10">
    <location>
        <begin position="192"/>
        <end position="202"/>
    </location>
</feature>
<evidence type="ECO:0000256" key="2">
    <source>
        <dbReference type="ARBA" id="ARBA00022555"/>
    </source>
</evidence>
<comment type="caution">
    <text evidence="11">The sequence shown here is derived from an EMBL/GenBank/DDBJ whole genome shotgun (WGS) entry which is preliminary data.</text>
</comment>
<dbReference type="Pfam" id="PF01195">
    <property type="entry name" value="Pept_tRNA_hydro"/>
    <property type="match status" value="1"/>
</dbReference>